<organism evidence="2 3">
    <name type="scientific">Psychrosphaera ytuae</name>
    <dbReference type="NCBI Taxonomy" id="2820710"/>
    <lineage>
        <taxon>Bacteria</taxon>
        <taxon>Pseudomonadati</taxon>
        <taxon>Pseudomonadota</taxon>
        <taxon>Gammaproteobacteria</taxon>
        <taxon>Alteromonadales</taxon>
        <taxon>Pseudoalteromonadaceae</taxon>
        <taxon>Psychrosphaera</taxon>
    </lineage>
</organism>
<evidence type="ECO:0000313" key="2">
    <source>
        <dbReference type="EMBL" id="QTH64868.1"/>
    </source>
</evidence>
<reference evidence="2" key="1">
    <citation type="submission" date="2021-03" db="EMBL/GenBank/DDBJ databases">
        <title>Description of Psychrosphaera ytuae sp. nov. isolated from deep sea sediment of South China Sea.</title>
        <authorList>
            <person name="Zhang J."/>
            <person name="Xu X.-D."/>
        </authorList>
    </citation>
    <scope>NUCLEOTIDE SEQUENCE</scope>
    <source>
        <strain evidence="2">MTZ26</strain>
    </source>
</reference>
<sequence>MALSLQEQLLKAGLTNEKKAKKAKKNSKKTRDLKREVKAAAEEKRQAQLQKDKALNEEIKRQAEQKAIQAQIKQLIEMNSLELPGSNKTVTYNFTDDNKVKTLEVSDKIQKQLASGLLSIVRVSQAEDDYAVIPSVVSDKIALRDESVLVAQNQLEEPDEDDPYADYVIPDDLMW</sequence>
<dbReference type="Pfam" id="PF09831">
    <property type="entry name" value="DUF2058"/>
    <property type="match status" value="1"/>
</dbReference>
<dbReference type="KEGG" id="psym:J1N51_05275"/>
<name>A0A975DDH3_9GAMM</name>
<feature type="region of interest" description="Disordered" evidence="1">
    <location>
        <begin position="14"/>
        <end position="51"/>
    </location>
</feature>
<feature type="compositionally biased region" description="Basic and acidic residues" evidence="1">
    <location>
        <begin position="29"/>
        <end position="51"/>
    </location>
</feature>
<accession>A0A975DDH3</accession>
<keyword evidence="3" id="KW-1185">Reference proteome</keyword>
<gene>
    <name evidence="2" type="ORF">J1N51_05275</name>
</gene>
<dbReference type="RefSeq" id="WP_208832922.1">
    <property type="nucleotide sequence ID" value="NZ_CP072110.1"/>
</dbReference>
<dbReference type="InterPro" id="IPR018636">
    <property type="entry name" value="DUF2058"/>
</dbReference>
<dbReference type="EMBL" id="CP072110">
    <property type="protein sequence ID" value="QTH64868.1"/>
    <property type="molecule type" value="Genomic_DNA"/>
</dbReference>
<proteinExistence type="predicted"/>
<evidence type="ECO:0000313" key="3">
    <source>
        <dbReference type="Proteomes" id="UP000682739"/>
    </source>
</evidence>
<protein>
    <submittedName>
        <fullName evidence="2">DUF2058 domain-containing protein</fullName>
    </submittedName>
</protein>
<dbReference type="AlphaFoldDB" id="A0A975DDH3"/>
<feature type="compositionally biased region" description="Basic residues" evidence="1">
    <location>
        <begin position="19"/>
        <end position="28"/>
    </location>
</feature>
<evidence type="ECO:0000256" key="1">
    <source>
        <dbReference type="SAM" id="MobiDB-lite"/>
    </source>
</evidence>
<dbReference type="Proteomes" id="UP000682739">
    <property type="component" value="Chromosome"/>
</dbReference>